<reference evidence="1" key="1">
    <citation type="submission" date="2024-02" db="EMBL/GenBank/DDBJ databases">
        <authorList>
            <consortium name="ELIXIR-Norway"/>
            <consortium name="Elixir Norway"/>
        </authorList>
    </citation>
    <scope>NUCLEOTIDE SEQUENCE</scope>
</reference>
<gene>
    <name evidence="1" type="ORF">CSSPTR1EN2_LOCUS12864</name>
</gene>
<dbReference type="EMBL" id="OZ019894">
    <property type="protein sequence ID" value="CAK9215703.1"/>
    <property type="molecule type" value="Genomic_DNA"/>
</dbReference>
<name>A0ABP0U8U8_9BRYO</name>
<protein>
    <submittedName>
        <fullName evidence="1">Uncharacterized protein</fullName>
    </submittedName>
</protein>
<proteinExistence type="predicted"/>
<evidence type="ECO:0000313" key="2">
    <source>
        <dbReference type="Proteomes" id="UP001497512"/>
    </source>
</evidence>
<keyword evidence="2" id="KW-1185">Reference proteome</keyword>
<dbReference type="Proteomes" id="UP001497512">
    <property type="component" value="Chromosome 2"/>
</dbReference>
<organism evidence="1 2">
    <name type="scientific">Sphagnum troendelagicum</name>
    <dbReference type="NCBI Taxonomy" id="128251"/>
    <lineage>
        <taxon>Eukaryota</taxon>
        <taxon>Viridiplantae</taxon>
        <taxon>Streptophyta</taxon>
        <taxon>Embryophyta</taxon>
        <taxon>Bryophyta</taxon>
        <taxon>Sphagnophytina</taxon>
        <taxon>Sphagnopsida</taxon>
        <taxon>Sphagnales</taxon>
        <taxon>Sphagnaceae</taxon>
        <taxon>Sphagnum</taxon>
    </lineage>
</organism>
<accession>A0ABP0U8U8</accession>
<evidence type="ECO:0000313" key="1">
    <source>
        <dbReference type="EMBL" id="CAK9215703.1"/>
    </source>
</evidence>
<sequence length="163" mass="18143">MDANRRAARRPTCGNVQIVLENATCANPWTLLHPNRQHETHNTDCQACQGQREQLLEERHQEICNADHQACNAQCELDRANQGGNQVFPLARREFDGSHCGLRHTLGEMTTVCGKCSALHFLEECATSSSRANLKFTLCCAQGKVTLPPLAPPPEPLRRAPYK</sequence>